<dbReference type="InterPro" id="IPR009097">
    <property type="entry name" value="Cyclic_Pdiesterase"/>
</dbReference>
<comment type="catalytic activity">
    <reaction evidence="2">
        <text>a 3'-end 2',3'-cyclophospho-ribonucleotide-RNA + H2O = a 3'-end 2'-phospho-ribonucleotide-RNA + H(+)</text>
        <dbReference type="Rhea" id="RHEA:11828"/>
        <dbReference type="Rhea" id="RHEA-COMP:10464"/>
        <dbReference type="Rhea" id="RHEA-COMP:17353"/>
        <dbReference type="ChEBI" id="CHEBI:15377"/>
        <dbReference type="ChEBI" id="CHEBI:15378"/>
        <dbReference type="ChEBI" id="CHEBI:83064"/>
        <dbReference type="ChEBI" id="CHEBI:173113"/>
        <dbReference type="EC" id="3.1.4.58"/>
    </reaction>
</comment>
<keyword evidence="5" id="KW-1185">Reference proteome</keyword>
<dbReference type="GO" id="GO:0004113">
    <property type="term" value="F:2',3'-cyclic-nucleotide 3'-phosphodiesterase activity"/>
    <property type="evidence" value="ECO:0007669"/>
    <property type="project" value="InterPro"/>
</dbReference>
<evidence type="ECO:0000256" key="1">
    <source>
        <dbReference type="ARBA" id="ARBA00022801"/>
    </source>
</evidence>
<feature type="short sequence motif" description="HXTX 1" evidence="2">
    <location>
        <begin position="49"/>
        <end position="52"/>
    </location>
</feature>
<dbReference type="SUPFAM" id="SSF55144">
    <property type="entry name" value="LigT-like"/>
    <property type="match status" value="1"/>
</dbReference>
<comment type="caution">
    <text evidence="4">The sequence shown here is derived from an EMBL/GenBank/DDBJ whole genome shotgun (WGS) entry which is preliminary data.</text>
</comment>
<dbReference type="Gene3D" id="3.90.1140.10">
    <property type="entry name" value="Cyclic phosphodiesterase"/>
    <property type="match status" value="1"/>
</dbReference>
<reference evidence="4 5" key="1">
    <citation type="submission" date="2019-12" db="EMBL/GenBank/DDBJ databases">
        <title>Paenibacillus sp. nov., an endophytic bacterium isolated from the stem of Dendrobium.</title>
        <authorList>
            <person name="Zhao R."/>
        </authorList>
    </citation>
    <scope>NUCLEOTIDE SEQUENCE [LARGE SCALE GENOMIC DNA]</scope>
    <source>
        <strain evidence="4 5">HJL G12</strain>
    </source>
</reference>
<dbReference type="Pfam" id="PF02834">
    <property type="entry name" value="LigT_PEase"/>
    <property type="match status" value="2"/>
</dbReference>
<dbReference type="InterPro" id="IPR004175">
    <property type="entry name" value="RNA_CPDase"/>
</dbReference>
<feature type="domain" description="Phosphoesterase HXTX" evidence="3">
    <location>
        <begin position="24"/>
        <end position="100"/>
    </location>
</feature>
<feature type="active site" description="Proton acceptor" evidence="2">
    <location>
        <position position="136"/>
    </location>
</feature>
<dbReference type="InterPro" id="IPR014051">
    <property type="entry name" value="Phosphoesterase_HXTX"/>
</dbReference>
<evidence type="ECO:0000313" key="5">
    <source>
        <dbReference type="Proteomes" id="UP000460318"/>
    </source>
</evidence>
<dbReference type="GO" id="GO:0008664">
    <property type="term" value="F:RNA 2',3'-cyclic 3'-phosphodiesterase activity"/>
    <property type="evidence" value="ECO:0007669"/>
    <property type="project" value="UniProtKB-EC"/>
</dbReference>
<dbReference type="AlphaFoldDB" id="A0A7X3LGY4"/>
<feature type="short sequence motif" description="HXTX 2" evidence="2">
    <location>
        <begin position="136"/>
        <end position="139"/>
    </location>
</feature>
<name>A0A7X3LGY4_9BACL</name>
<sequence length="201" mass="23319">MSEQIKAQPLRLFIAIRLSEILGSALEQWRQEQQTALTFKKWTHREDYHITVQFLGDVDPEQVPAIANELRKIADQFQPFVLGIGKAGIFGLEASPRVLWAGVIDHNHLLTRLQEFVTNGMEKFGFARESRPYHPHITIARKYAGNEPFQMNLLPSLLPQTATLEEGKREGFWTVDEFVLFSTHLHDRPMYEILETFRMED</sequence>
<dbReference type="EC" id="3.1.4.58" evidence="2"/>
<dbReference type="PANTHER" id="PTHR35561:SF1">
    <property type="entry name" value="RNA 2',3'-CYCLIC PHOSPHODIESTERASE"/>
    <property type="match status" value="1"/>
</dbReference>
<organism evidence="4 5">
    <name type="scientific">Paenibacillus dendrobii</name>
    <dbReference type="NCBI Taxonomy" id="2691084"/>
    <lineage>
        <taxon>Bacteria</taxon>
        <taxon>Bacillati</taxon>
        <taxon>Bacillota</taxon>
        <taxon>Bacilli</taxon>
        <taxon>Bacillales</taxon>
        <taxon>Paenibacillaceae</taxon>
        <taxon>Paenibacillus</taxon>
    </lineage>
</organism>
<proteinExistence type="inferred from homology"/>
<dbReference type="Proteomes" id="UP000460318">
    <property type="component" value="Unassembled WGS sequence"/>
</dbReference>
<accession>A0A7X3LGY4</accession>
<comment type="function">
    <text evidence="2">Hydrolyzes RNA 2',3'-cyclic phosphodiester to an RNA 2'-phosphomonoester.</text>
</comment>
<dbReference type="EMBL" id="WUBI01000001">
    <property type="protein sequence ID" value="MWV44557.1"/>
    <property type="molecule type" value="Genomic_DNA"/>
</dbReference>
<feature type="domain" description="Phosphoesterase HXTX" evidence="3">
    <location>
        <begin position="109"/>
        <end position="191"/>
    </location>
</feature>
<dbReference type="NCBIfam" id="TIGR02258">
    <property type="entry name" value="2_5_ligase"/>
    <property type="match status" value="1"/>
</dbReference>
<comment type="similarity">
    <text evidence="2">Belongs to the 2H phosphoesterase superfamily. ThpR family.</text>
</comment>
<feature type="active site" description="Proton donor" evidence="2">
    <location>
        <position position="49"/>
    </location>
</feature>
<dbReference type="PANTHER" id="PTHR35561">
    <property type="entry name" value="RNA 2',3'-CYCLIC PHOSPHODIESTERASE"/>
    <property type="match status" value="1"/>
</dbReference>
<dbReference type="HAMAP" id="MF_01940">
    <property type="entry name" value="RNA_CPDase"/>
    <property type="match status" value="1"/>
</dbReference>
<gene>
    <name evidence="4" type="primary">thpR</name>
    <name evidence="4" type="ORF">GRF59_13060</name>
</gene>
<evidence type="ECO:0000259" key="3">
    <source>
        <dbReference type="Pfam" id="PF02834"/>
    </source>
</evidence>
<evidence type="ECO:0000313" key="4">
    <source>
        <dbReference type="EMBL" id="MWV44557.1"/>
    </source>
</evidence>
<protein>
    <recommendedName>
        <fullName evidence="2">RNA 2',3'-cyclic phosphodiesterase</fullName>
        <shortName evidence="2">RNA 2',3'-CPDase</shortName>
        <ecNumber evidence="2">3.1.4.58</ecNumber>
    </recommendedName>
</protein>
<keyword evidence="1 2" id="KW-0378">Hydrolase</keyword>
<evidence type="ECO:0000256" key="2">
    <source>
        <dbReference type="HAMAP-Rule" id="MF_01940"/>
    </source>
</evidence>
<dbReference type="RefSeq" id="WP_160497957.1">
    <property type="nucleotide sequence ID" value="NZ_WUBI01000001.1"/>
</dbReference>